<comment type="caution">
    <text evidence="1">The sequence shown here is derived from an EMBL/GenBank/DDBJ whole genome shotgun (WGS) entry which is preliminary data.</text>
</comment>
<evidence type="ECO:0008006" key="3">
    <source>
        <dbReference type="Google" id="ProtNLM"/>
    </source>
</evidence>
<name>A0ABW1ZZC3_9GAMM</name>
<dbReference type="RefSeq" id="WP_379909070.1">
    <property type="nucleotide sequence ID" value="NZ_JBHSWE010000001.1"/>
</dbReference>
<organism evidence="1 2">
    <name type="scientific">Marinobacterium aestuariivivens</name>
    <dbReference type="NCBI Taxonomy" id="1698799"/>
    <lineage>
        <taxon>Bacteria</taxon>
        <taxon>Pseudomonadati</taxon>
        <taxon>Pseudomonadota</taxon>
        <taxon>Gammaproteobacteria</taxon>
        <taxon>Oceanospirillales</taxon>
        <taxon>Oceanospirillaceae</taxon>
        <taxon>Marinobacterium</taxon>
    </lineage>
</organism>
<evidence type="ECO:0000313" key="2">
    <source>
        <dbReference type="Proteomes" id="UP001596422"/>
    </source>
</evidence>
<dbReference type="Proteomes" id="UP001596422">
    <property type="component" value="Unassembled WGS sequence"/>
</dbReference>
<sequence>MIDDHIIIGNSSNITPRTCRDRHTNRSTFFELSAPDQAPPPHLARIIAKSGGIYQKTTKTAKIFKNAGNCCFLMTPSPSSRRMKSPVQALRPFTNQGLRLRREKLERIVKPTLICSGVNYRIAAKTYDIAWQPFPFLSNWLRNAQ</sequence>
<dbReference type="EMBL" id="JBHSWE010000001">
    <property type="protein sequence ID" value="MFC6670563.1"/>
    <property type="molecule type" value="Genomic_DNA"/>
</dbReference>
<reference evidence="2" key="1">
    <citation type="journal article" date="2019" name="Int. J. Syst. Evol. Microbiol.">
        <title>The Global Catalogue of Microorganisms (GCM) 10K type strain sequencing project: providing services to taxonomists for standard genome sequencing and annotation.</title>
        <authorList>
            <consortium name="The Broad Institute Genomics Platform"/>
            <consortium name="The Broad Institute Genome Sequencing Center for Infectious Disease"/>
            <person name="Wu L."/>
            <person name="Ma J."/>
        </authorList>
    </citation>
    <scope>NUCLEOTIDE SEQUENCE [LARGE SCALE GENOMIC DNA]</scope>
    <source>
        <strain evidence="2">NBRC 111756</strain>
    </source>
</reference>
<proteinExistence type="predicted"/>
<keyword evidence="2" id="KW-1185">Reference proteome</keyword>
<gene>
    <name evidence="1" type="ORF">ACFQDL_11030</name>
</gene>
<evidence type="ECO:0000313" key="1">
    <source>
        <dbReference type="EMBL" id="MFC6670563.1"/>
    </source>
</evidence>
<protein>
    <recommendedName>
        <fullName evidence="3">PLD phosphodiesterase domain-containing protein</fullName>
    </recommendedName>
</protein>
<accession>A0ABW1ZZC3</accession>